<evidence type="ECO:0000313" key="3">
    <source>
        <dbReference type="Proteomes" id="UP001215598"/>
    </source>
</evidence>
<sequence length="202" mass="21909">MRKPRRKDGAFRSLYIHQNGPRLALNAPAPQVSTEEAENIRKLECESYLEYRCSLRRSKPHGRSTEGGPFGCPTPSNSLGSSELSSSSSASSASSYSSSSSASHSSGPASESSYEDELNSADSFVDPDDFVSATSEDSEGSHSSSASWVSYSTSDSHGRRLSPPPGRHERVARMHDHQRRRDGGRGLWQRLMNALPNLCSAV</sequence>
<feature type="compositionally biased region" description="Acidic residues" evidence="1">
    <location>
        <begin position="113"/>
        <end position="129"/>
    </location>
</feature>
<organism evidence="2 3">
    <name type="scientific">Mycena metata</name>
    <dbReference type="NCBI Taxonomy" id="1033252"/>
    <lineage>
        <taxon>Eukaryota</taxon>
        <taxon>Fungi</taxon>
        <taxon>Dikarya</taxon>
        <taxon>Basidiomycota</taxon>
        <taxon>Agaricomycotina</taxon>
        <taxon>Agaricomycetes</taxon>
        <taxon>Agaricomycetidae</taxon>
        <taxon>Agaricales</taxon>
        <taxon>Marasmiineae</taxon>
        <taxon>Mycenaceae</taxon>
        <taxon>Mycena</taxon>
    </lineage>
</organism>
<proteinExistence type="predicted"/>
<dbReference type="AlphaFoldDB" id="A0AAD7HN74"/>
<keyword evidence="3" id="KW-1185">Reference proteome</keyword>
<feature type="compositionally biased region" description="Low complexity" evidence="1">
    <location>
        <begin position="75"/>
        <end position="112"/>
    </location>
</feature>
<feature type="compositionally biased region" description="Low complexity" evidence="1">
    <location>
        <begin position="141"/>
        <end position="155"/>
    </location>
</feature>
<gene>
    <name evidence="2" type="ORF">B0H16DRAFT_1598036</name>
</gene>
<evidence type="ECO:0000256" key="1">
    <source>
        <dbReference type="SAM" id="MobiDB-lite"/>
    </source>
</evidence>
<feature type="region of interest" description="Disordered" evidence="1">
    <location>
        <begin position="57"/>
        <end position="185"/>
    </location>
</feature>
<feature type="compositionally biased region" description="Basic and acidic residues" evidence="1">
    <location>
        <begin position="166"/>
        <end position="184"/>
    </location>
</feature>
<name>A0AAD7HN74_9AGAR</name>
<reference evidence="2" key="1">
    <citation type="submission" date="2023-03" db="EMBL/GenBank/DDBJ databases">
        <title>Massive genome expansion in bonnet fungi (Mycena s.s.) driven by repeated elements and novel gene families across ecological guilds.</title>
        <authorList>
            <consortium name="Lawrence Berkeley National Laboratory"/>
            <person name="Harder C.B."/>
            <person name="Miyauchi S."/>
            <person name="Viragh M."/>
            <person name="Kuo A."/>
            <person name="Thoen E."/>
            <person name="Andreopoulos B."/>
            <person name="Lu D."/>
            <person name="Skrede I."/>
            <person name="Drula E."/>
            <person name="Henrissat B."/>
            <person name="Morin E."/>
            <person name="Kohler A."/>
            <person name="Barry K."/>
            <person name="LaButti K."/>
            <person name="Morin E."/>
            <person name="Salamov A."/>
            <person name="Lipzen A."/>
            <person name="Mereny Z."/>
            <person name="Hegedus B."/>
            <person name="Baldrian P."/>
            <person name="Stursova M."/>
            <person name="Weitz H."/>
            <person name="Taylor A."/>
            <person name="Grigoriev I.V."/>
            <person name="Nagy L.G."/>
            <person name="Martin F."/>
            <person name="Kauserud H."/>
        </authorList>
    </citation>
    <scope>NUCLEOTIDE SEQUENCE</scope>
    <source>
        <strain evidence="2">CBHHK182m</strain>
    </source>
</reference>
<dbReference type="Proteomes" id="UP001215598">
    <property type="component" value="Unassembled WGS sequence"/>
</dbReference>
<comment type="caution">
    <text evidence="2">The sequence shown here is derived from an EMBL/GenBank/DDBJ whole genome shotgun (WGS) entry which is preliminary data.</text>
</comment>
<protein>
    <submittedName>
        <fullName evidence="2">Uncharacterized protein</fullName>
    </submittedName>
</protein>
<evidence type="ECO:0000313" key="2">
    <source>
        <dbReference type="EMBL" id="KAJ7723640.1"/>
    </source>
</evidence>
<dbReference type="EMBL" id="JARKIB010000209">
    <property type="protein sequence ID" value="KAJ7723640.1"/>
    <property type="molecule type" value="Genomic_DNA"/>
</dbReference>
<accession>A0AAD7HN74</accession>